<keyword evidence="2" id="KW-0326">Glycosidase</keyword>
<evidence type="ECO:0000256" key="3">
    <source>
        <dbReference type="SAM" id="SignalP"/>
    </source>
</evidence>
<keyword evidence="3" id="KW-0732">Signal</keyword>
<dbReference type="SUPFAM" id="SSF51011">
    <property type="entry name" value="Glycosyl hydrolase domain"/>
    <property type="match status" value="1"/>
</dbReference>
<dbReference type="SUPFAM" id="SSF51445">
    <property type="entry name" value="(Trans)glycosidases"/>
    <property type="match status" value="1"/>
</dbReference>
<dbReference type="PANTHER" id="PTHR43053">
    <property type="entry name" value="GLYCOSIDASE FAMILY 31"/>
    <property type="match status" value="1"/>
</dbReference>
<dbReference type="GO" id="GO:0016798">
    <property type="term" value="F:hydrolase activity, acting on glycosyl bonds"/>
    <property type="evidence" value="ECO:0007669"/>
    <property type="project" value="UniProtKB-KW"/>
</dbReference>
<dbReference type="Proteomes" id="UP000198670">
    <property type="component" value="Unassembled WGS sequence"/>
</dbReference>
<sequence>MGVRTDNIVYTSLRYLRLIASTMMVCFLVNAANAQQDKDVIALSRANYSVHIDTNTFQLEVQRGESKIPAHPLGNVQFCRASDTSGEAIRSVRIQHLDSDSLTAKLTNRQGQEAQVTIRLEDDYFAISVVPESPPSSVGDLYRIDFRTAALSPAYGLGDHGGFGDNTDVTGFVDDDFGNRDNEHRFISTFTVFPAHEFAQVLFSERTKRVAVSREENRLGVAADTRATVYYFVGNPKQIYRTYMRVRKIEGYPSLKPKYRFFQLGYEAFGSLGWNTYQSSVEEDIDTYLGRGYPIKWAVVGSGFWKGERRNPTEGATTSFGIWDDVADAGRNDGLPNPRYPNPGAFKDFFKKKDISLLLGLRINFKGTTEYGGYYEETNDGEFVKEGMDAGYFVTDSSGKPETYRVNFPQGNVFLLNDRNPAAVDWYVKGANRWGVDGFKEDLMLYDGKKLDNDAKLNPINEALMKRDYLIMARNSAYTVAGDILRLEDTKYGFDQDRPLINGLNYAASGAAAVYLDIVAGKYLENPLTEDQKIYFVRNAMTNAVSPVMAMGHGPWHLQNPVYEKAVKKAMQWHVAYAAYLYSAALESYYTGFPSVMTPLPVAFPDDANTYQLAGKAHRQYAWMLGESLLATPLYGNDYATATQRNVYLPAGRWMDYETKAWFEGPLTLENYDFPLDKIPVFIGGKGILVRECENRFEASVYPTSDEPFSYTFHFPDGERKSVVHKEFANWKKGGYRIRNTKTDEINEVYLSDFSVPLTFEITPGTEYKLDFND</sequence>
<keyword evidence="1 5" id="KW-0378">Hydrolase</keyword>
<evidence type="ECO:0000259" key="4">
    <source>
        <dbReference type="Pfam" id="PF21365"/>
    </source>
</evidence>
<dbReference type="InterPro" id="IPR048395">
    <property type="entry name" value="Glyco_hydro_31_C"/>
</dbReference>
<feature type="signal peptide" evidence="3">
    <location>
        <begin position="1"/>
        <end position="31"/>
    </location>
</feature>
<protein>
    <submittedName>
        <fullName evidence="5">Glycosyl hydrolases family 31</fullName>
    </submittedName>
</protein>
<feature type="chain" id="PRO_5011515590" evidence="3">
    <location>
        <begin position="32"/>
        <end position="774"/>
    </location>
</feature>
<evidence type="ECO:0000256" key="1">
    <source>
        <dbReference type="ARBA" id="ARBA00022801"/>
    </source>
</evidence>
<dbReference type="Gene3D" id="3.20.20.80">
    <property type="entry name" value="Glycosidases"/>
    <property type="match status" value="1"/>
</dbReference>
<dbReference type="STRING" id="1477437.SAMN05444682_10881"/>
<dbReference type="Gene3D" id="2.60.40.1180">
    <property type="entry name" value="Golgi alpha-mannosidase II"/>
    <property type="match status" value="1"/>
</dbReference>
<dbReference type="AlphaFoldDB" id="A0A1I3PKW4"/>
<dbReference type="EMBL" id="FOQO01000008">
    <property type="protein sequence ID" value="SFJ22145.1"/>
    <property type="molecule type" value="Genomic_DNA"/>
</dbReference>
<accession>A0A1I3PKW4</accession>
<dbReference type="InterPro" id="IPR013780">
    <property type="entry name" value="Glyco_hydro_b"/>
</dbReference>
<evidence type="ECO:0000313" key="5">
    <source>
        <dbReference type="EMBL" id="SFJ22145.1"/>
    </source>
</evidence>
<dbReference type="OrthoDB" id="176168at2"/>
<evidence type="ECO:0000256" key="2">
    <source>
        <dbReference type="ARBA" id="ARBA00023295"/>
    </source>
</evidence>
<feature type="domain" description="Glycosyl hydrolase family 31 C-terminal" evidence="4">
    <location>
        <begin position="596"/>
        <end position="688"/>
    </location>
</feature>
<dbReference type="Pfam" id="PF21365">
    <property type="entry name" value="Glyco_hydro_31_3rd"/>
    <property type="match status" value="1"/>
</dbReference>
<keyword evidence="6" id="KW-1185">Reference proteome</keyword>
<reference evidence="5 6" key="1">
    <citation type="submission" date="2016-10" db="EMBL/GenBank/DDBJ databases">
        <authorList>
            <person name="de Groot N.N."/>
        </authorList>
    </citation>
    <scope>NUCLEOTIDE SEQUENCE [LARGE SCALE GENOMIC DNA]</scope>
    <source>
        <strain evidence="5 6">RK1</strain>
    </source>
</reference>
<dbReference type="InterPro" id="IPR017853">
    <property type="entry name" value="GH"/>
</dbReference>
<name>A0A1I3PKW4_9SPHI</name>
<dbReference type="RefSeq" id="WP_090628584.1">
    <property type="nucleotide sequence ID" value="NZ_FOQO01000008.1"/>
</dbReference>
<organism evidence="5 6">
    <name type="scientific">Parapedobacter indicus</name>
    <dbReference type="NCBI Taxonomy" id="1477437"/>
    <lineage>
        <taxon>Bacteria</taxon>
        <taxon>Pseudomonadati</taxon>
        <taxon>Bacteroidota</taxon>
        <taxon>Sphingobacteriia</taxon>
        <taxon>Sphingobacteriales</taxon>
        <taxon>Sphingobacteriaceae</taxon>
        <taxon>Parapedobacter</taxon>
    </lineage>
</organism>
<gene>
    <name evidence="5" type="ORF">SAMN05444682_10881</name>
</gene>
<evidence type="ECO:0000313" key="6">
    <source>
        <dbReference type="Proteomes" id="UP000198670"/>
    </source>
</evidence>
<dbReference type="PANTHER" id="PTHR43053:SF4">
    <property type="entry name" value="MYOGENESIS-REGULATING GLYCOSIDASE"/>
    <property type="match status" value="1"/>
</dbReference>
<dbReference type="InterPro" id="IPR050985">
    <property type="entry name" value="Alpha-glycosidase_related"/>
</dbReference>
<proteinExistence type="predicted"/>